<dbReference type="Pfam" id="PF12697">
    <property type="entry name" value="Abhydrolase_6"/>
    <property type="match status" value="1"/>
</dbReference>
<organism evidence="2 3">
    <name type="scientific">Sphingomonas sabuli</name>
    <dbReference type="NCBI Taxonomy" id="2764186"/>
    <lineage>
        <taxon>Bacteria</taxon>
        <taxon>Pseudomonadati</taxon>
        <taxon>Pseudomonadota</taxon>
        <taxon>Alphaproteobacteria</taxon>
        <taxon>Sphingomonadales</taxon>
        <taxon>Sphingomonadaceae</taxon>
        <taxon>Sphingomonas</taxon>
    </lineage>
</organism>
<dbReference type="InterPro" id="IPR050228">
    <property type="entry name" value="Carboxylesterase_BioH"/>
</dbReference>
<name>A0A7G9L0K8_9SPHN</name>
<protein>
    <submittedName>
        <fullName evidence="2">Alpha/beta hydrolase</fullName>
    </submittedName>
</protein>
<feature type="domain" description="AB hydrolase-1" evidence="1">
    <location>
        <begin position="33"/>
        <end position="277"/>
    </location>
</feature>
<evidence type="ECO:0000313" key="2">
    <source>
        <dbReference type="EMBL" id="QNM82157.1"/>
    </source>
</evidence>
<keyword evidence="2" id="KW-0378">Hydrolase</keyword>
<dbReference type="KEGG" id="ssau:H8M03_08980"/>
<evidence type="ECO:0000259" key="1">
    <source>
        <dbReference type="Pfam" id="PF12697"/>
    </source>
</evidence>
<gene>
    <name evidence="2" type="ORF">H8M03_08980</name>
</gene>
<accession>A0A7G9L0K8</accession>
<dbReference type="AlphaFoldDB" id="A0A7G9L0K8"/>
<sequence>MTGFVERSWASRDGLRLHARDYAGASGDCRLPVLCLHGLTRNSRDFEELAPRLAQGGRRVIVPDTRGRGLSQWDPDPENYAPKVYARDVLALMDGLGIARAVFIGTSMGGLITMTLAALRSRAIAAAVLNDVGPEVGQAGLDRILSYAGKSVEIRTWQDAADYIRSINAVAFPEYGAEDWDVFARRTFREKDGKPVLDYDPAIAIPMMKGQVKNRSLIASLLFRRLARRRPTLLVRGALSDLNPDAVAERMMKAAPSMQVAVVPGVGHAPTLSEPVAAKAIDDFLASVP</sequence>
<dbReference type="SUPFAM" id="SSF53474">
    <property type="entry name" value="alpha/beta-Hydrolases"/>
    <property type="match status" value="1"/>
</dbReference>
<dbReference type="PANTHER" id="PTHR43194:SF2">
    <property type="entry name" value="PEROXISOMAL MEMBRANE PROTEIN LPX1"/>
    <property type="match status" value="1"/>
</dbReference>
<dbReference type="GO" id="GO:0016787">
    <property type="term" value="F:hydrolase activity"/>
    <property type="evidence" value="ECO:0007669"/>
    <property type="project" value="UniProtKB-KW"/>
</dbReference>
<dbReference type="EMBL" id="CP060697">
    <property type="protein sequence ID" value="QNM82157.1"/>
    <property type="molecule type" value="Genomic_DNA"/>
</dbReference>
<dbReference type="InterPro" id="IPR029058">
    <property type="entry name" value="AB_hydrolase_fold"/>
</dbReference>
<dbReference type="RefSeq" id="WP_187479112.1">
    <property type="nucleotide sequence ID" value="NZ_CP060697.1"/>
</dbReference>
<dbReference type="Proteomes" id="UP000515861">
    <property type="component" value="Chromosome"/>
</dbReference>
<dbReference type="PANTHER" id="PTHR43194">
    <property type="entry name" value="HYDROLASE ALPHA/BETA FOLD FAMILY"/>
    <property type="match status" value="1"/>
</dbReference>
<dbReference type="InterPro" id="IPR000073">
    <property type="entry name" value="AB_hydrolase_1"/>
</dbReference>
<keyword evidence="3" id="KW-1185">Reference proteome</keyword>
<dbReference type="Gene3D" id="3.40.50.1820">
    <property type="entry name" value="alpha/beta hydrolase"/>
    <property type="match status" value="1"/>
</dbReference>
<evidence type="ECO:0000313" key="3">
    <source>
        <dbReference type="Proteomes" id="UP000515861"/>
    </source>
</evidence>
<reference evidence="2 3" key="1">
    <citation type="submission" date="2020-08" db="EMBL/GenBank/DDBJ databases">
        <title>Sphingomonas sp. sand1-3 16S ribosomal RNA gene Genome sequencing and assembly.</title>
        <authorList>
            <person name="Kang M."/>
        </authorList>
    </citation>
    <scope>NUCLEOTIDE SEQUENCE [LARGE SCALE GENOMIC DNA]</scope>
    <source>
        <strain evidence="3">sand1-3</strain>
    </source>
</reference>
<proteinExistence type="predicted"/>